<organism evidence="2 3">
    <name type="scientific">Lithohypha guttulata</name>
    <dbReference type="NCBI Taxonomy" id="1690604"/>
    <lineage>
        <taxon>Eukaryota</taxon>
        <taxon>Fungi</taxon>
        <taxon>Dikarya</taxon>
        <taxon>Ascomycota</taxon>
        <taxon>Pezizomycotina</taxon>
        <taxon>Eurotiomycetes</taxon>
        <taxon>Chaetothyriomycetidae</taxon>
        <taxon>Chaetothyriales</taxon>
        <taxon>Trichomeriaceae</taxon>
        <taxon>Lithohypha</taxon>
    </lineage>
</organism>
<name>A0ABR0K5Y9_9EURO</name>
<accession>A0ABR0K5Y9</accession>
<feature type="region of interest" description="Disordered" evidence="1">
    <location>
        <begin position="48"/>
        <end position="75"/>
    </location>
</feature>
<evidence type="ECO:0000256" key="1">
    <source>
        <dbReference type="SAM" id="MobiDB-lite"/>
    </source>
</evidence>
<evidence type="ECO:0000313" key="3">
    <source>
        <dbReference type="Proteomes" id="UP001345013"/>
    </source>
</evidence>
<comment type="caution">
    <text evidence="2">The sequence shown here is derived from an EMBL/GenBank/DDBJ whole genome shotgun (WGS) entry which is preliminary data.</text>
</comment>
<gene>
    <name evidence="2" type="ORF">LTR24_006461</name>
</gene>
<dbReference type="EMBL" id="JAVRRG010000084">
    <property type="protein sequence ID" value="KAK5087673.1"/>
    <property type="molecule type" value="Genomic_DNA"/>
</dbReference>
<proteinExistence type="predicted"/>
<keyword evidence="3" id="KW-1185">Reference proteome</keyword>
<protein>
    <submittedName>
        <fullName evidence="2">Uncharacterized protein</fullName>
    </submittedName>
</protein>
<dbReference type="Proteomes" id="UP001345013">
    <property type="component" value="Unassembled WGS sequence"/>
</dbReference>
<sequence length="119" mass="13444">MEDAIPYDLHTDILAYLHDESVAGSAVANRLVTRPRTTRDEQVTIRSPSWLQNRRHSEAQVGGGHPPTGCSNTGKSFEANSNQCVMQQALEFLTRNVDYQYGSLNPDFVDKYAHEPEHW</sequence>
<reference evidence="2 3" key="1">
    <citation type="submission" date="2023-08" db="EMBL/GenBank/DDBJ databases">
        <title>Black Yeasts Isolated from many extreme environments.</title>
        <authorList>
            <person name="Coleine C."/>
            <person name="Stajich J.E."/>
            <person name="Selbmann L."/>
        </authorList>
    </citation>
    <scope>NUCLEOTIDE SEQUENCE [LARGE SCALE GENOMIC DNA]</scope>
    <source>
        <strain evidence="2 3">CCFEE 5885</strain>
    </source>
</reference>
<evidence type="ECO:0000313" key="2">
    <source>
        <dbReference type="EMBL" id="KAK5087673.1"/>
    </source>
</evidence>